<evidence type="ECO:0000313" key="3">
    <source>
        <dbReference type="Proteomes" id="UP000053989"/>
    </source>
</evidence>
<protein>
    <submittedName>
        <fullName evidence="2">Uncharacterized protein</fullName>
    </submittedName>
</protein>
<dbReference type="HOGENOM" id="CLU_2028127_0_0_1"/>
<dbReference type="EMBL" id="KN822011">
    <property type="protein sequence ID" value="KIM67696.1"/>
    <property type="molecule type" value="Genomic_DNA"/>
</dbReference>
<sequence length="122" mass="13189">MQGEERSREDVQVAESGRRRSMQSPARLRRGVDRAVPACSNREPLNRLAGSATGTWISALHSQRTVGRIDRLPIIDPINPPLAAMADPFSPDNVTIMASHSHSVSSNLPPHSDGSTHAICTT</sequence>
<reference evidence="3" key="2">
    <citation type="submission" date="2015-01" db="EMBL/GenBank/DDBJ databases">
        <title>Evolutionary Origins and Diversification of the Mycorrhizal Mutualists.</title>
        <authorList>
            <consortium name="DOE Joint Genome Institute"/>
            <consortium name="Mycorrhizal Genomics Consortium"/>
            <person name="Kohler A."/>
            <person name="Kuo A."/>
            <person name="Nagy L.G."/>
            <person name="Floudas D."/>
            <person name="Copeland A."/>
            <person name="Barry K.W."/>
            <person name="Cichocki N."/>
            <person name="Veneault-Fourrey C."/>
            <person name="LaButti K."/>
            <person name="Lindquist E.A."/>
            <person name="Lipzen A."/>
            <person name="Lundell T."/>
            <person name="Morin E."/>
            <person name="Murat C."/>
            <person name="Riley R."/>
            <person name="Ohm R."/>
            <person name="Sun H."/>
            <person name="Tunlid A."/>
            <person name="Henrissat B."/>
            <person name="Grigoriev I.V."/>
            <person name="Hibbett D.S."/>
            <person name="Martin F."/>
        </authorList>
    </citation>
    <scope>NUCLEOTIDE SEQUENCE [LARGE SCALE GENOMIC DNA]</scope>
    <source>
        <strain evidence="3">Foug A</strain>
    </source>
</reference>
<evidence type="ECO:0000256" key="1">
    <source>
        <dbReference type="SAM" id="MobiDB-lite"/>
    </source>
</evidence>
<feature type="compositionally biased region" description="Basic and acidic residues" evidence="1">
    <location>
        <begin position="1"/>
        <end position="11"/>
    </location>
</feature>
<evidence type="ECO:0000313" key="2">
    <source>
        <dbReference type="EMBL" id="KIM67696.1"/>
    </source>
</evidence>
<reference evidence="2 3" key="1">
    <citation type="submission" date="2014-04" db="EMBL/GenBank/DDBJ databases">
        <authorList>
            <consortium name="DOE Joint Genome Institute"/>
            <person name="Kuo A."/>
            <person name="Kohler A."/>
            <person name="Nagy L.G."/>
            <person name="Floudas D."/>
            <person name="Copeland A."/>
            <person name="Barry K.W."/>
            <person name="Cichocki N."/>
            <person name="Veneault-Fourrey C."/>
            <person name="LaButti K."/>
            <person name="Lindquist E.A."/>
            <person name="Lipzen A."/>
            <person name="Lundell T."/>
            <person name="Morin E."/>
            <person name="Murat C."/>
            <person name="Sun H."/>
            <person name="Tunlid A."/>
            <person name="Henrissat B."/>
            <person name="Grigoriev I.V."/>
            <person name="Hibbett D.S."/>
            <person name="Martin F."/>
            <person name="Nordberg H.P."/>
            <person name="Cantor M.N."/>
            <person name="Hua S.X."/>
        </authorList>
    </citation>
    <scope>NUCLEOTIDE SEQUENCE [LARGE SCALE GENOMIC DNA]</scope>
    <source>
        <strain evidence="2 3">Foug A</strain>
    </source>
</reference>
<feature type="region of interest" description="Disordered" evidence="1">
    <location>
        <begin position="1"/>
        <end position="35"/>
    </location>
</feature>
<dbReference type="AlphaFoldDB" id="A0A0C3EIG1"/>
<accession>A0A0C3EIG1</accession>
<dbReference type="InParanoid" id="A0A0C3EIG1"/>
<feature type="region of interest" description="Disordered" evidence="1">
    <location>
        <begin position="100"/>
        <end position="122"/>
    </location>
</feature>
<gene>
    <name evidence="2" type="ORF">SCLCIDRAFT_20736</name>
</gene>
<organism evidence="2 3">
    <name type="scientific">Scleroderma citrinum Foug A</name>
    <dbReference type="NCBI Taxonomy" id="1036808"/>
    <lineage>
        <taxon>Eukaryota</taxon>
        <taxon>Fungi</taxon>
        <taxon>Dikarya</taxon>
        <taxon>Basidiomycota</taxon>
        <taxon>Agaricomycotina</taxon>
        <taxon>Agaricomycetes</taxon>
        <taxon>Agaricomycetidae</taxon>
        <taxon>Boletales</taxon>
        <taxon>Sclerodermatineae</taxon>
        <taxon>Sclerodermataceae</taxon>
        <taxon>Scleroderma</taxon>
    </lineage>
</organism>
<dbReference type="Proteomes" id="UP000053989">
    <property type="component" value="Unassembled WGS sequence"/>
</dbReference>
<keyword evidence="3" id="KW-1185">Reference proteome</keyword>
<proteinExistence type="predicted"/>
<name>A0A0C3EIG1_9AGAM</name>